<dbReference type="GO" id="GO:0006952">
    <property type="term" value="P:defense response"/>
    <property type="evidence" value="ECO:0007669"/>
    <property type="project" value="UniProtKB-KW"/>
</dbReference>
<keyword evidence="10" id="KW-1185">Reference proteome</keyword>
<dbReference type="InterPro" id="IPR027417">
    <property type="entry name" value="P-loop_NTPase"/>
</dbReference>
<dbReference type="PANTHER" id="PTHR36766">
    <property type="entry name" value="PLANT BROAD-SPECTRUM MILDEW RESISTANCE PROTEIN RPW8"/>
    <property type="match status" value="1"/>
</dbReference>
<proteinExistence type="inferred from homology"/>
<dbReference type="GO" id="GO:0005524">
    <property type="term" value="F:ATP binding"/>
    <property type="evidence" value="ECO:0007669"/>
    <property type="project" value="UniProtKB-KW"/>
</dbReference>
<feature type="domain" description="NB-ARC" evidence="7">
    <location>
        <begin position="203"/>
        <end position="309"/>
    </location>
</feature>
<protein>
    <submittedName>
        <fullName evidence="9">Uncharacterized protein</fullName>
    </submittedName>
</protein>
<organism evidence="9 10">
    <name type="scientific">Dendrobium nobile</name>
    <name type="common">Orchid</name>
    <dbReference type="NCBI Taxonomy" id="94219"/>
    <lineage>
        <taxon>Eukaryota</taxon>
        <taxon>Viridiplantae</taxon>
        <taxon>Streptophyta</taxon>
        <taxon>Embryophyta</taxon>
        <taxon>Tracheophyta</taxon>
        <taxon>Spermatophyta</taxon>
        <taxon>Magnoliopsida</taxon>
        <taxon>Liliopsida</taxon>
        <taxon>Asparagales</taxon>
        <taxon>Orchidaceae</taxon>
        <taxon>Epidendroideae</taxon>
        <taxon>Malaxideae</taxon>
        <taxon>Dendrobiinae</taxon>
        <taxon>Dendrobium</taxon>
    </lineage>
</organism>
<evidence type="ECO:0000259" key="7">
    <source>
        <dbReference type="Pfam" id="PF00931"/>
    </source>
</evidence>
<accession>A0A8T3BKB2</accession>
<keyword evidence="4" id="KW-0547">Nucleotide-binding</keyword>
<feature type="domain" description="Disease resistance N-terminal" evidence="8">
    <location>
        <begin position="2"/>
        <end position="90"/>
    </location>
</feature>
<evidence type="ECO:0000256" key="5">
    <source>
        <dbReference type="ARBA" id="ARBA00022821"/>
    </source>
</evidence>
<evidence type="ECO:0000256" key="4">
    <source>
        <dbReference type="ARBA" id="ARBA00022741"/>
    </source>
</evidence>
<name>A0A8T3BKB2_DENNO</name>
<comment type="caution">
    <text evidence="9">The sequence shown here is derived from an EMBL/GenBank/DDBJ whole genome shotgun (WGS) entry which is preliminary data.</text>
</comment>
<dbReference type="EMBL" id="JAGYWB010000008">
    <property type="protein sequence ID" value="KAI0513752.1"/>
    <property type="molecule type" value="Genomic_DNA"/>
</dbReference>
<dbReference type="InterPro" id="IPR002182">
    <property type="entry name" value="NB-ARC"/>
</dbReference>
<evidence type="ECO:0000313" key="9">
    <source>
        <dbReference type="EMBL" id="KAI0513752.1"/>
    </source>
</evidence>
<evidence type="ECO:0000313" key="10">
    <source>
        <dbReference type="Proteomes" id="UP000829196"/>
    </source>
</evidence>
<dbReference type="PANTHER" id="PTHR36766:SF64">
    <property type="entry name" value="OS12G0206100 PROTEIN"/>
    <property type="match status" value="1"/>
</dbReference>
<comment type="similarity">
    <text evidence="1">Belongs to the disease resistance NB-LRR family.</text>
</comment>
<evidence type="ECO:0000256" key="3">
    <source>
        <dbReference type="ARBA" id="ARBA00022737"/>
    </source>
</evidence>
<keyword evidence="6" id="KW-0067">ATP-binding</keyword>
<dbReference type="PRINTS" id="PR00364">
    <property type="entry name" value="DISEASERSIST"/>
</dbReference>
<keyword evidence="2" id="KW-0433">Leucine-rich repeat</keyword>
<gene>
    <name evidence="9" type="ORF">KFK09_009782</name>
</gene>
<dbReference type="Proteomes" id="UP000829196">
    <property type="component" value="Unassembled WGS sequence"/>
</dbReference>
<dbReference type="AlphaFoldDB" id="A0A8T3BKB2"/>
<dbReference type="SUPFAM" id="SSF52540">
    <property type="entry name" value="P-loop containing nucleoside triphosphate hydrolases"/>
    <property type="match status" value="1"/>
</dbReference>
<dbReference type="InterPro" id="IPR041118">
    <property type="entry name" value="Rx_N"/>
</dbReference>
<dbReference type="Gene3D" id="1.20.5.4130">
    <property type="match status" value="1"/>
</dbReference>
<dbReference type="Pfam" id="PF18052">
    <property type="entry name" value="Rx_N"/>
    <property type="match status" value="1"/>
</dbReference>
<dbReference type="Gene3D" id="3.40.50.300">
    <property type="entry name" value="P-loop containing nucleotide triphosphate hydrolases"/>
    <property type="match status" value="1"/>
</dbReference>
<evidence type="ECO:0000256" key="1">
    <source>
        <dbReference type="ARBA" id="ARBA00008894"/>
    </source>
</evidence>
<keyword evidence="5" id="KW-0611">Plant defense</keyword>
<evidence type="ECO:0000256" key="6">
    <source>
        <dbReference type="ARBA" id="ARBA00022840"/>
    </source>
</evidence>
<evidence type="ECO:0000259" key="8">
    <source>
        <dbReference type="Pfam" id="PF18052"/>
    </source>
</evidence>
<keyword evidence="3" id="KW-0677">Repeat</keyword>
<sequence length="314" mass="37302">MENIINTCSDYLKDQFRWQTGMKEELERLRENHPKIQAVVFAANQAQINDKNGDLNKWIWQLRDAIDETVDVLDEFEYAKHKEQLTKNTEETKKRKFMSFLFESPRKILKIGERVLKRDPNLKRLEEAVQKLDKVSADVTTFLHLLDRAKQEQKEQEVDFYKTRETGSLPKNDLIGRRKEKEFIMEWMRNRSNEHRGTDLYRNISLLSIVGHGGMGKTTLLQHIYEDEMTKEFDLKMWVCVSNNFDAKEVIADMLELLKKERPRLEKLEALQGRLKNEVMSKRFLLVLDDVWEEEEERDKSKWENVLAPIACGH</sequence>
<reference evidence="9" key="1">
    <citation type="journal article" date="2022" name="Front. Genet.">
        <title>Chromosome-Scale Assembly of the Dendrobium nobile Genome Provides Insights Into the Molecular Mechanism of the Biosynthesis of the Medicinal Active Ingredient of Dendrobium.</title>
        <authorList>
            <person name="Xu Q."/>
            <person name="Niu S.-C."/>
            <person name="Li K.-L."/>
            <person name="Zheng P.-J."/>
            <person name="Zhang X.-J."/>
            <person name="Jia Y."/>
            <person name="Liu Y."/>
            <person name="Niu Y.-X."/>
            <person name="Yu L.-H."/>
            <person name="Chen D.-F."/>
            <person name="Zhang G.-Q."/>
        </authorList>
    </citation>
    <scope>NUCLEOTIDE SEQUENCE</scope>
    <source>
        <tissue evidence="9">Leaf</tissue>
    </source>
</reference>
<evidence type="ECO:0000256" key="2">
    <source>
        <dbReference type="ARBA" id="ARBA00022614"/>
    </source>
</evidence>
<dbReference type="OrthoDB" id="631864at2759"/>
<dbReference type="Pfam" id="PF00931">
    <property type="entry name" value="NB-ARC"/>
    <property type="match status" value="1"/>
</dbReference>
<dbReference type="GO" id="GO:0043531">
    <property type="term" value="F:ADP binding"/>
    <property type="evidence" value="ECO:0007669"/>
    <property type="project" value="InterPro"/>
</dbReference>